<dbReference type="InterPro" id="IPR011989">
    <property type="entry name" value="ARM-like"/>
</dbReference>
<dbReference type="AlphaFoldDB" id="A0A5N6MC98"/>
<dbReference type="OrthoDB" id="611190at2759"/>
<keyword evidence="2" id="KW-0812">Transmembrane</keyword>
<dbReference type="Pfam" id="PF24714">
    <property type="entry name" value="TOR1L1_N"/>
    <property type="match status" value="1"/>
</dbReference>
<dbReference type="InterPro" id="IPR057600">
    <property type="entry name" value="TORTIFOLIA1/SINE1-2_N"/>
</dbReference>
<dbReference type="Proteomes" id="UP000326396">
    <property type="component" value="Linkage Group LG6"/>
</dbReference>
<gene>
    <name evidence="4" type="ORF">E3N88_32858</name>
</gene>
<keyword evidence="2" id="KW-1133">Transmembrane helix</keyword>
<dbReference type="GO" id="GO:0008017">
    <property type="term" value="F:microtubule binding"/>
    <property type="evidence" value="ECO:0007669"/>
    <property type="project" value="InterPro"/>
</dbReference>
<dbReference type="SUPFAM" id="SSF48371">
    <property type="entry name" value="ARM repeat"/>
    <property type="match status" value="1"/>
</dbReference>
<feature type="region of interest" description="Disordered" evidence="1">
    <location>
        <begin position="281"/>
        <end position="301"/>
    </location>
</feature>
<accession>A0A5N6MC98</accession>
<reference evidence="4 5" key="1">
    <citation type="submission" date="2019-05" db="EMBL/GenBank/DDBJ databases">
        <title>Mikania micrantha, genome provides insights into the molecular mechanism of rapid growth.</title>
        <authorList>
            <person name="Liu B."/>
        </authorList>
    </citation>
    <scope>NUCLEOTIDE SEQUENCE [LARGE SCALE GENOMIC DNA]</scope>
    <source>
        <strain evidence="4">NLD-2019</strain>
        <tissue evidence="4">Leaf</tissue>
    </source>
</reference>
<dbReference type="InterPro" id="IPR033337">
    <property type="entry name" value="TORTIFOLIA1/SINE1-2"/>
</dbReference>
<feature type="transmembrane region" description="Helical" evidence="2">
    <location>
        <begin position="422"/>
        <end position="444"/>
    </location>
</feature>
<dbReference type="GO" id="GO:0005874">
    <property type="term" value="C:microtubule"/>
    <property type="evidence" value="ECO:0007669"/>
    <property type="project" value="InterPro"/>
</dbReference>
<dbReference type="PANTHER" id="PTHR31355">
    <property type="entry name" value="MICROTUBULE-ASSOCIATED PROTEIN TORTIFOLIA1"/>
    <property type="match status" value="1"/>
</dbReference>
<dbReference type="EMBL" id="SZYD01000016">
    <property type="protein sequence ID" value="KAD3337338.1"/>
    <property type="molecule type" value="Genomic_DNA"/>
</dbReference>
<feature type="domain" description="TORTIFOLIA1/SINE1-2 N-terminal" evidence="3">
    <location>
        <begin position="2"/>
        <end position="255"/>
    </location>
</feature>
<evidence type="ECO:0000259" key="3">
    <source>
        <dbReference type="Pfam" id="PF24714"/>
    </source>
</evidence>
<dbReference type="InterPro" id="IPR016024">
    <property type="entry name" value="ARM-type_fold"/>
</dbReference>
<evidence type="ECO:0000256" key="1">
    <source>
        <dbReference type="SAM" id="MobiDB-lite"/>
    </source>
</evidence>
<protein>
    <recommendedName>
        <fullName evidence="3">TORTIFOLIA1/SINE1-2 N-terminal domain-containing protein</fullName>
    </recommendedName>
</protein>
<feature type="region of interest" description="Disordered" evidence="1">
    <location>
        <begin position="327"/>
        <end position="353"/>
    </location>
</feature>
<keyword evidence="2" id="KW-0472">Membrane</keyword>
<keyword evidence="5" id="KW-1185">Reference proteome</keyword>
<evidence type="ECO:0000256" key="2">
    <source>
        <dbReference type="SAM" id="Phobius"/>
    </source>
</evidence>
<name>A0A5N6MC98_9ASTR</name>
<dbReference type="Gene3D" id="1.25.10.10">
    <property type="entry name" value="Leucine-rich Repeat Variant"/>
    <property type="match status" value="1"/>
</dbReference>
<proteinExistence type="predicted"/>
<sequence>MKALKSHVKDLDSKSISIFLAQISETKHTRLTSVECIVTIFEDIARFHGTLIVPHIDNIMLTIIKTLNSSTDPFACSKVVSAIARYGIDPMTYDAKKQEIMHSLCKPLSDSLLARQENVSSGAALCLHALVESDNWQFCSSQMVNEVCQRVTVGLEKPVQGDSHMGLVMALVKCNGLVVEGYARLLVRAGVKILSMDDCQKRLLAIQMVKSLIRDLDFKSIVSELTFVIEEFQKLQNDQMADVKEAAFEAVQTAKRMLWSNVDVSLKEGLFSGQIKSPASAIESSETRDDHEDEFTGFLHTSPIKGDLRSATASPLRSRSYVDVNNFNLSTAPRKPDKSVQVPDDDSRTKSQCRRFRSSSSSKCNCRPDSNYDQNGFCESFTNEDERLNDTSKLASVIPTNGNNDLQQCQELVHETKVKSQILSAVSIYNGLFVLLVAVVWYLWIRDVDDGYDLVPT</sequence>
<evidence type="ECO:0000313" key="5">
    <source>
        <dbReference type="Proteomes" id="UP000326396"/>
    </source>
</evidence>
<dbReference type="PANTHER" id="PTHR31355:SF4">
    <property type="entry name" value="TOG DOMAIN-CONTAINING PROTEIN"/>
    <property type="match status" value="1"/>
</dbReference>
<organism evidence="4 5">
    <name type="scientific">Mikania micrantha</name>
    <name type="common">bitter vine</name>
    <dbReference type="NCBI Taxonomy" id="192012"/>
    <lineage>
        <taxon>Eukaryota</taxon>
        <taxon>Viridiplantae</taxon>
        <taxon>Streptophyta</taxon>
        <taxon>Embryophyta</taxon>
        <taxon>Tracheophyta</taxon>
        <taxon>Spermatophyta</taxon>
        <taxon>Magnoliopsida</taxon>
        <taxon>eudicotyledons</taxon>
        <taxon>Gunneridae</taxon>
        <taxon>Pentapetalae</taxon>
        <taxon>asterids</taxon>
        <taxon>campanulids</taxon>
        <taxon>Asterales</taxon>
        <taxon>Asteraceae</taxon>
        <taxon>Asteroideae</taxon>
        <taxon>Heliantheae alliance</taxon>
        <taxon>Eupatorieae</taxon>
        <taxon>Mikania</taxon>
    </lineage>
</organism>
<comment type="caution">
    <text evidence="4">The sequence shown here is derived from an EMBL/GenBank/DDBJ whole genome shotgun (WGS) entry which is preliminary data.</text>
</comment>
<evidence type="ECO:0000313" key="4">
    <source>
        <dbReference type="EMBL" id="KAD3337338.1"/>
    </source>
</evidence>